<gene>
    <name evidence="1" type="ORF">G210_1086</name>
</gene>
<dbReference type="AlphaFoldDB" id="M3IVU4"/>
<keyword evidence="2" id="KW-1185">Reference proteome</keyword>
<reference evidence="1 2" key="1">
    <citation type="submission" date="2013-02" db="EMBL/GenBank/DDBJ databases">
        <title>Genome sequence of Candida maltosa Xu316, a potential industrial strain for xylitol and ethanol production.</title>
        <authorList>
            <person name="Yu J."/>
            <person name="Wang Q."/>
            <person name="Geng X."/>
            <person name="Bao W."/>
            <person name="He P."/>
            <person name="Cai J."/>
        </authorList>
    </citation>
    <scope>NUCLEOTIDE SEQUENCE [LARGE SCALE GENOMIC DNA]</scope>
    <source>
        <strain evidence="2">Xu316</strain>
    </source>
</reference>
<evidence type="ECO:0000313" key="1">
    <source>
        <dbReference type="EMBL" id="EMG50766.1"/>
    </source>
</evidence>
<dbReference type="Proteomes" id="UP000011777">
    <property type="component" value="Unassembled WGS sequence"/>
</dbReference>
<dbReference type="EMBL" id="AOGT01000127">
    <property type="protein sequence ID" value="EMG50766.1"/>
    <property type="molecule type" value="Genomic_DNA"/>
</dbReference>
<comment type="caution">
    <text evidence="1">The sequence shown here is derived from an EMBL/GenBank/DDBJ whole genome shotgun (WGS) entry which is preliminary data.</text>
</comment>
<accession>M3IVU4</accession>
<proteinExistence type="predicted"/>
<protein>
    <submittedName>
        <fullName evidence="1">Uncharacterized protein</fullName>
    </submittedName>
</protein>
<organism evidence="1 2">
    <name type="scientific">Candida maltosa (strain Xu316)</name>
    <name type="common">Yeast</name>
    <dbReference type="NCBI Taxonomy" id="1245528"/>
    <lineage>
        <taxon>Eukaryota</taxon>
        <taxon>Fungi</taxon>
        <taxon>Dikarya</taxon>
        <taxon>Ascomycota</taxon>
        <taxon>Saccharomycotina</taxon>
        <taxon>Pichiomycetes</taxon>
        <taxon>Debaryomycetaceae</taxon>
        <taxon>Candida/Lodderomyces clade</taxon>
        <taxon>Candida</taxon>
    </lineage>
</organism>
<sequence length="36" mass="4233">MCGVWGEEQSNRLKWSKVIPSVKRFDKAKTISFVYN</sequence>
<dbReference type="HOGENOM" id="CLU_3359606_0_0_1"/>
<name>M3IVU4_CANMX</name>
<evidence type="ECO:0000313" key="2">
    <source>
        <dbReference type="Proteomes" id="UP000011777"/>
    </source>
</evidence>